<proteinExistence type="predicted"/>
<accession>A0ABZ3H933</accession>
<name>A0ABZ3H933_9BACT</name>
<feature type="signal peptide" evidence="1">
    <location>
        <begin position="1"/>
        <end position="19"/>
    </location>
</feature>
<protein>
    <recommendedName>
        <fullName evidence="4">DUF302 domain-containing protein</fullName>
    </recommendedName>
</protein>
<organism evidence="2 3">
    <name type="scientific">Sulfurimonas diazotrophicus</name>
    <dbReference type="NCBI Taxonomy" id="3131939"/>
    <lineage>
        <taxon>Bacteria</taxon>
        <taxon>Pseudomonadati</taxon>
        <taxon>Campylobacterota</taxon>
        <taxon>Epsilonproteobacteria</taxon>
        <taxon>Campylobacterales</taxon>
        <taxon>Sulfurimonadaceae</taxon>
        <taxon>Sulfurimonas</taxon>
    </lineage>
</organism>
<dbReference type="Proteomes" id="UP001447842">
    <property type="component" value="Chromosome"/>
</dbReference>
<keyword evidence="1" id="KW-0732">Signal</keyword>
<dbReference type="RefSeq" id="WP_345970102.1">
    <property type="nucleotide sequence ID" value="NZ_CP147920.1"/>
</dbReference>
<reference evidence="2 3" key="1">
    <citation type="submission" date="2024-03" db="EMBL/GenBank/DDBJ databases">
        <title>Sulfurimonas sp. HSL3-1.</title>
        <authorList>
            <person name="Wang S."/>
        </authorList>
    </citation>
    <scope>NUCLEOTIDE SEQUENCE [LARGE SCALE GENOMIC DNA]</scope>
    <source>
        <strain evidence="2 3">HSL3-1</strain>
    </source>
</reference>
<evidence type="ECO:0008006" key="4">
    <source>
        <dbReference type="Google" id="ProtNLM"/>
    </source>
</evidence>
<feature type="chain" id="PRO_5045349382" description="DUF302 domain-containing protein" evidence="1">
    <location>
        <begin position="20"/>
        <end position="273"/>
    </location>
</feature>
<evidence type="ECO:0000313" key="2">
    <source>
        <dbReference type="EMBL" id="XAU15035.1"/>
    </source>
</evidence>
<evidence type="ECO:0000313" key="3">
    <source>
        <dbReference type="Proteomes" id="UP001447842"/>
    </source>
</evidence>
<evidence type="ECO:0000256" key="1">
    <source>
        <dbReference type="SAM" id="SignalP"/>
    </source>
</evidence>
<keyword evidence="3" id="KW-1185">Reference proteome</keyword>
<gene>
    <name evidence="2" type="ORF">WCY31_12435</name>
</gene>
<sequence length="273" mass="29590">MKAFLIFSAAIFFWVNAHAAAEPIGEKVSAYYYAPYTDKAAVTSALQAAGFEIVGSYATTDKSETIVMTTEALKAAATKPGRGFGALLRVLVDAENQRIAVTNPVYFGKAFFQSEYDHTLGDTLTAALQKALGDLSESEDAFEYDKLAGYHFMIGMPYYEDTYALAEGDTKALLAKLEAYNDGSSVVFKLPLGEGKVLVGYALSDETKAFVKTIGAKNAEILPYTILIEEGKAQALAAKYYIAISYPLLSMGEFMRIVNTPGAIEEELSTPFK</sequence>
<dbReference type="EMBL" id="CP147920">
    <property type="protein sequence ID" value="XAU15035.1"/>
    <property type="molecule type" value="Genomic_DNA"/>
</dbReference>